<dbReference type="InterPro" id="IPR038296">
    <property type="entry name" value="ParD_sf"/>
</dbReference>
<dbReference type="RefSeq" id="WP_210680846.1">
    <property type="nucleotide sequence ID" value="NZ_JAGMWN010000002.1"/>
</dbReference>
<dbReference type="SUPFAM" id="SSF47598">
    <property type="entry name" value="Ribbon-helix-helix"/>
    <property type="match status" value="1"/>
</dbReference>
<comment type="caution">
    <text evidence="3">The sequence shown here is derived from an EMBL/GenBank/DDBJ whole genome shotgun (WGS) entry which is preliminary data.</text>
</comment>
<comment type="similarity">
    <text evidence="1">Belongs to the ParD antitoxin family.</text>
</comment>
<sequence>MSERNSIERMTVTLTPEMALAVRAALDEGSYASSSEIVREALRDWQHKRRLRETELETLRGDIAAADDDRAQGRVGAFDADKIIKKGQEKSKRRAPSK</sequence>
<organism evidence="3 4">
    <name type="scientific">Marivibrio halodurans</name>
    <dbReference type="NCBI Taxonomy" id="2039722"/>
    <lineage>
        <taxon>Bacteria</taxon>
        <taxon>Pseudomonadati</taxon>
        <taxon>Pseudomonadota</taxon>
        <taxon>Alphaproteobacteria</taxon>
        <taxon>Rhodospirillales</taxon>
        <taxon>Rhodospirillaceae</taxon>
        <taxon>Marivibrio</taxon>
    </lineage>
</organism>
<dbReference type="Proteomes" id="UP000672602">
    <property type="component" value="Unassembled WGS sequence"/>
</dbReference>
<dbReference type="EMBL" id="JAGMWN010000002">
    <property type="protein sequence ID" value="MBP5856250.1"/>
    <property type="molecule type" value="Genomic_DNA"/>
</dbReference>
<gene>
    <name evidence="3" type="ORF">KAJ83_04460</name>
</gene>
<proteinExistence type="inferred from homology"/>
<evidence type="ECO:0000256" key="2">
    <source>
        <dbReference type="ARBA" id="ARBA00022649"/>
    </source>
</evidence>
<evidence type="ECO:0000256" key="1">
    <source>
        <dbReference type="ARBA" id="ARBA00008580"/>
    </source>
</evidence>
<dbReference type="Pfam" id="PF03693">
    <property type="entry name" value="ParD_antitoxin"/>
    <property type="match status" value="1"/>
</dbReference>
<dbReference type="PANTHER" id="PTHR36582">
    <property type="entry name" value="ANTITOXIN PARD"/>
    <property type="match status" value="1"/>
</dbReference>
<evidence type="ECO:0000313" key="4">
    <source>
        <dbReference type="Proteomes" id="UP000672602"/>
    </source>
</evidence>
<dbReference type="GO" id="GO:0006355">
    <property type="term" value="P:regulation of DNA-templated transcription"/>
    <property type="evidence" value="ECO:0007669"/>
    <property type="project" value="InterPro"/>
</dbReference>
<name>A0A8J7RXB1_9PROT</name>
<dbReference type="Gene3D" id="6.10.10.120">
    <property type="entry name" value="Antitoxin ParD1-like"/>
    <property type="match status" value="1"/>
</dbReference>
<accession>A0A8J7RXB1</accession>
<dbReference type="InterPro" id="IPR022789">
    <property type="entry name" value="ParD"/>
</dbReference>
<dbReference type="AlphaFoldDB" id="A0A8J7RXB1"/>
<evidence type="ECO:0000313" key="3">
    <source>
        <dbReference type="EMBL" id="MBP5856250.1"/>
    </source>
</evidence>
<reference evidence="3" key="1">
    <citation type="submission" date="2021-04" db="EMBL/GenBank/DDBJ databases">
        <authorList>
            <person name="Zhang D.-C."/>
        </authorList>
    </citation>
    <scope>NUCLEOTIDE SEQUENCE</scope>
    <source>
        <strain evidence="3">CGMCC 1.15697</strain>
    </source>
</reference>
<keyword evidence="4" id="KW-1185">Reference proteome</keyword>
<dbReference type="InterPro" id="IPR010985">
    <property type="entry name" value="Ribbon_hlx_hlx"/>
</dbReference>
<protein>
    <submittedName>
        <fullName evidence="3">Type II toxin-antitoxin system ParD family antitoxin</fullName>
    </submittedName>
</protein>
<dbReference type="PANTHER" id="PTHR36582:SF2">
    <property type="entry name" value="ANTITOXIN PARD"/>
    <property type="match status" value="1"/>
</dbReference>
<keyword evidence="2" id="KW-1277">Toxin-antitoxin system</keyword>